<dbReference type="RefSeq" id="WP_004025051.1">
    <property type="nucleotide sequence ID" value="NZ_AGFP01000033.1"/>
</dbReference>
<gene>
    <name evidence="2" type="ORF">EER00_01575</name>
</gene>
<dbReference type="AlphaFoldDB" id="A0A6P1LDV1"/>
<proteinExistence type="predicted"/>
<name>A0A6P1LDV1_MALIO</name>
<feature type="compositionally biased region" description="Low complexity" evidence="1">
    <location>
        <begin position="231"/>
        <end position="251"/>
    </location>
</feature>
<feature type="compositionally biased region" description="Polar residues" evidence="1">
    <location>
        <begin position="260"/>
        <end position="277"/>
    </location>
</feature>
<dbReference type="NCBIfam" id="NF045696">
    <property type="entry name" value="MG075_fam"/>
    <property type="match status" value="1"/>
</dbReference>
<dbReference type="KEGG" id="miw:EER00_01575"/>
<reference evidence="3" key="1">
    <citation type="submission" date="2018-11" db="EMBL/GenBank/DDBJ databases">
        <title>The first complete genome sequence of Mycoplasma iowae strain 695.</title>
        <authorList>
            <person name="Ghanem M."/>
            <person name="El-Gazzar M."/>
        </authorList>
    </citation>
    <scope>NUCLEOTIDE SEQUENCE [LARGE SCALE GENOMIC DNA]</scope>
    <source>
        <strain evidence="3">695</strain>
    </source>
</reference>
<dbReference type="InterPro" id="IPR054689">
    <property type="entry name" value="MG075-like"/>
</dbReference>
<dbReference type="EMBL" id="CP033512">
    <property type="protein sequence ID" value="QHG89588.1"/>
    <property type="molecule type" value="Genomic_DNA"/>
</dbReference>
<evidence type="ECO:0000313" key="3">
    <source>
        <dbReference type="Proteomes" id="UP000464283"/>
    </source>
</evidence>
<evidence type="ECO:0000313" key="2">
    <source>
        <dbReference type="EMBL" id="QHG89588.1"/>
    </source>
</evidence>
<dbReference type="InterPro" id="IPR016024">
    <property type="entry name" value="ARM-type_fold"/>
</dbReference>
<protein>
    <submittedName>
        <fullName evidence="2">Uncharacterized protein</fullName>
    </submittedName>
</protein>
<dbReference type="GeneID" id="96866867"/>
<accession>A0A6P1LDV1</accession>
<sequence length="995" mass="112602">MGFKKRNRLIKIFSLALTTSLVTIPLTSCFGNNHNNNINQGGGIVDNSTGSSNVVKKSYVEPEIKESISASGDIKVIDVNNDNEDKVYRSIKEFLTNAFDESKIQNKVSKEMFLKDAYSYFYKIYAENRGIFSFYFNKPTALEVTKNEEKNELKVSLSISLKIENNRYDKQVFNFEGHSIELEGYDYLILDLNIGSQQPKFIINSSNNRYFLGVSFDNVEFSLTKSEFYVPEQPSNPNEPSNPEEPSNPNEPSKPEQPDNPEQPNGTNGKNTYSNEENTSDGKIKFSENNFSFTKNTFSNLFLTEYTYVTDALDYEGALDHEQVKAYYNALTEQEIKDSIEKGVAGSQQIYKEFVTAANALVTSLGNNDNALTLIKKITPSFVKILQELNIIPKGEKVYNLFIDLLVENKPLIVVIANNNQIFTEIITSLISKDPFVVNLISSLLTKFKPNMTQDEKNKLKEEIHGLLGKFGANNLSFVNVLIDCLLNDGTLFDMLKTALTNDEIINLLKGAIGSQFSAIIDLLVELFKNNSINKPLIELFVDNKEKIIGLIGSLIGNNQTIKSILSLFLNSDGFSKENLLDIFNKTLKPLTEGILNKTTIDKKFNNFSYDKQNQKVTYDYSYEYVFNSEITIDLTPVKKLFPKKIDLKELGIDTASIDSQVDGYQVINTDKSAGYEWYIFSDNDNHKDITDILKQIPDNLTFGNNDKISFNYSNTNQKLWLNPTKDTDGKWYFGIQLPYVLKISLNAPSMFEKIKTNFGDQTLGGYGFNIWNEVGLTIVNILSKVYSTSGVLYSYDVNKILNNFDYRDDLYMKDYSFSYLNLNIDQNTFNSINSNFTLTSLSKNETVGSETFFNKINDENNLNKMLITDFENSNLNKNGYLFSYNALNSTYTGTETAKKDKVDKGVKIRIPFRVLGKVGNKKTTLDLVIFLNISNFSNNVYLPFKVKTSSGWSNSFSLTKTNLVIDAVADVRVPIFNSTLNYGKVKLSLANILI</sequence>
<evidence type="ECO:0000256" key="1">
    <source>
        <dbReference type="SAM" id="MobiDB-lite"/>
    </source>
</evidence>
<feature type="region of interest" description="Disordered" evidence="1">
    <location>
        <begin position="230"/>
        <end position="281"/>
    </location>
</feature>
<dbReference type="OrthoDB" id="404050at2"/>
<dbReference type="Proteomes" id="UP000464283">
    <property type="component" value="Chromosome"/>
</dbReference>
<organism evidence="2 3">
    <name type="scientific">Malacoplasma iowae 695</name>
    <dbReference type="NCBI Taxonomy" id="1048830"/>
    <lineage>
        <taxon>Bacteria</taxon>
        <taxon>Bacillati</taxon>
        <taxon>Mycoplasmatota</taxon>
        <taxon>Mycoplasmoidales</taxon>
        <taxon>Mycoplasmoidaceae</taxon>
        <taxon>Malacoplasma</taxon>
    </lineage>
</organism>
<dbReference type="SUPFAM" id="SSF48371">
    <property type="entry name" value="ARM repeat"/>
    <property type="match status" value="1"/>
</dbReference>